<dbReference type="SUPFAM" id="SSF52047">
    <property type="entry name" value="RNI-like"/>
    <property type="match status" value="1"/>
</dbReference>
<dbReference type="RefSeq" id="XP_040875704.1">
    <property type="nucleotide sequence ID" value="XM_041028836.1"/>
</dbReference>
<dbReference type="AlphaFoldDB" id="A0A074W816"/>
<sequence>MTSPSERVRRAHPAEVAPHPSELRNPILYNDDHHPLLKPEIVAIVLQHINDDETNDEDNDDPKVQSIAESIRVCRKWWIESHHLLWHRVQLRDLLFYVQDPMRRRHYASLVRRLDFKPDDTTLSTEEMADAALSFPRLHSVYINETNMLNVRPENISALMSPSLRLWSVDNDSDTSSNRNYNRDSRIYLHALLEVCGGLTQLDFDTNFVIHKLPLVLSILERIDSIEVLNLGDVAEYLANKCPQDFFSRLFNKPRLAEVDFPHATSFSQVEVDTFLDKMGRTWTMPSLESLAKPKFDTGTAAARLLSRMPNLVNIWLHVDGRHNDIDRLFIAAGRLENLELLDVGLSMYRCNFDGSWLLQLTSLEHLSGFALEVQNPGAISLTGAQLAQFLTSLPKLELLVLNLRFAIVWCSPEEKIAIEEAIAKIETVKLPGMTFAVEQSV</sequence>
<dbReference type="EMBL" id="KL584853">
    <property type="protein sequence ID" value="KEQ58681.1"/>
    <property type="molecule type" value="Genomic_DNA"/>
</dbReference>
<dbReference type="GeneID" id="63922209"/>
<dbReference type="Gene3D" id="3.80.10.10">
    <property type="entry name" value="Ribonuclease Inhibitor"/>
    <property type="match status" value="1"/>
</dbReference>
<evidence type="ECO:0000313" key="3">
    <source>
        <dbReference type="Proteomes" id="UP000030672"/>
    </source>
</evidence>
<reference evidence="2 3" key="1">
    <citation type="journal article" date="2014" name="BMC Genomics">
        <title>Genome sequencing of four Aureobasidium pullulans varieties: biotechnological potential, stress tolerance, and description of new species.</title>
        <authorList>
            <person name="Gostin Ar C."/>
            <person name="Ohm R.A."/>
            <person name="Kogej T."/>
            <person name="Sonjak S."/>
            <person name="Turk M."/>
            <person name="Zajc J."/>
            <person name="Zalar P."/>
            <person name="Grube M."/>
            <person name="Sun H."/>
            <person name="Han J."/>
            <person name="Sharma A."/>
            <person name="Chiniquy J."/>
            <person name="Ngan C.Y."/>
            <person name="Lipzen A."/>
            <person name="Barry K."/>
            <person name="Grigoriev I.V."/>
            <person name="Gunde-Cimerman N."/>
        </authorList>
    </citation>
    <scope>NUCLEOTIDE SEQUENCE [LARGE SCALE GENOMIC DNA]</scope>
    <source>
        <strain evidence="2 3">CBS 110374</strain>
    </source>
</reference>
<organism evidence="2 3">
    <name type="scientific">Aureobasidium melanogenum (strain CBS 110374)</name>
    <name type="common">Aureobasidium pullulans var. melanogenum</name>
    <dbReference type="NCBI Taxonomy" id="1043003"/>
    <lineage>
        <taxon>Eukaryota</taxon>
        <taxon>Fungi</taxon>
        <taxon>Dikarya</taxon>
        <taxon>Ascomycota</taxon>
        <taxon>Pezizomycotina</taxon>
        <taxon>Dothideomycetes</taxon>
        <taxon>Dothideomycetidae</taxon>
        <taxon>Dothideales</taxon>
        <taxon>Saccotheciaceae</taxon>
        <taxon>Aureobasidium</taxon>
    </lineage>
</organism>
<accession>A0A074W816</accession>
<keyword evidence="3" id="KW-1185">Reference proteome</keyword>
<feature type="region of interest" description="Disordered" evidence="1">
    <location>
        <begin position="1"/>
        <end position="25"/>
    </location>
</feature>
<evidence type="ECO:0000313" key="2">
    <source>
        <dbReference type="EMBL" id="KEQ58681.1"/>
    </source>
</evidence>
<evidence type="ECO:0000256" key="1">
    <source>
        <dbReference type="SAM" id="MobiDB-lite"/>
    </source>
</evidence>
<name>A0A074W816_AURM1</name>
<dbReference type="InterPro" id="IPR032675">
    <property type="entry name" value="LRR_dom_sf"/>
</dbReference>
<evidence type="ECO:0008006" key="4">
    <source>
        <dbReference type="Google" id="ProtNLM"/>
    </source>
</evidence>
<protein>
    <recommendedName>
        <fullName evidence="4">F-box domain-containing protein</fullName>
    </recommendedName>
</protein>
<dbReference type="Proteomes" id="UP000030672">
    <property type="component" value="Unassembled WGS sequence"/>
</dbReference>
<dbReference type="HOGENOM" id="CLU_640896_0_0_1"/>
<proteinExistence type="predicted"/>
<gene>
    <name evidence="2" type="ORF">M437DRAFT_88450</name>
</gene>